<evidence type="ECO:0000313" key="2">
    <source>
        <dbReference type="EMBL" id="RXK37150.1"/>
    </source>
</evidence>
<dbReference type="GO" id="GO:0004525">
    <property type="term" value="F:ribonuclease III activity"/>
    <property type="evidence" value="ECO:0007669"/>
    <property type="project" value="InterPro"/>
</dbReference>
<reference evidence="2 3" key="1">
    <citation type="submission" date="2016-06" db="EMBL/GenBank/DDBJ databases">
        <title>Evolution of pathogenesis and genome organization in the Tremellales.</title>
        <authorList>
            <person name="Cuomo C."/>
            <person name="Litvintseva A."/>
            <person name="Heitman J."/>
            <person name="Chen Y."/>
            <person name="Sun S."/>
            <person name="Springer D."/>
            <person name="Dromer F."/>
            <person name="Young S."/>
            <person name="Zeng Q."/>
            <person name="Chapman S."/>
            <person name="Gujja S."/>
            <person name="Saif S."/>
            <person name="Birren B."/>
        </authorList>
    </citation>
    <scope>NUCLEOTIDE SEQUENCE [LARGE SCALE GENOMIC DNA]</scope>
    <source>
        <strain evidence="2 3">ATCC 28783</strain>
    </source>
</reference>
<evidence type="ECO:0000313" key="3">
    <source>
        <dbReference type="Proteomes" id="UP000289152"/>
    </source>
</evidence>
<dbReference type="STRING" id="5217.A0A4Q1BHR9"/>
<dbReference type="InterPro" id="IPR036389">
    <property type="entry name" value="RNase_III_sf"/>
</dbReference>
<dbReference type="FunCoup" id="A0A4Q1BHR9">
    <property type="interactions" value="213"/>
</dbReference>
<dbReference type="AlphaFoldDB" id="A0A4Q1BHR9"/>
<dbReference type="VEuPathDB" id="FungiDB:TREMEDRAFT_64768"/>
<name>A0A4Q1BHR9_TREME</name>
<dbReference type="SMART" id="SM00535">
    <property type="entry name" value="RIBOc"/>
    <property type="match status" value="1"/>
</dbReference>
<proteinExistence type="predicted"/>
<comment type="caution">
    <text evidence="2">The sequence shown here is derived from an EMBL/GenBank/DDBJ whole genome shotgun (WGS) entry which is preliminary data.</text>
</comment>
<dbReference type="CDD" id="cd00593">
    <property type="entry name" value="RIBOc"/>
    <property type="match status" value="1"/>
</dbReference>
<sequence>MSKPVLTPLVPPVAPATPVPGAKPVDPLWEFIKKLPGLPNLPQIADEKIRTIAITEESYRASDPKTENYSKYALIGDAILDLVVLLLCHKTNPQQGNGGATVMKFRLTNQTIIGAISFLYGFPSRVLTNPPDLEKIKASERNAAEMFEAHIGGLFLDRLSATHSQGQAYEFVSEWLEALYAPLVQKAFETADAFALSSAAQLLVDNAPVHLDGLKNKRGDLTVEYKERQIVTPVEKGEKGKRPAFEVICDVVQKNGKTWSAVEVRPSKKDARTIAAYRVLQDIQRDLGIIPTPSPSPS</sequence>
<protein>
    <recommendedName>
        <fullName evidence="1">RNase III domain-containing protein</fullName>
    </recommendedName>
</protein>
<dbReference type="GO" id="GO:0006396">
    <property type="term" value="P:RNA processing"/>
    <property type="evidence" value="ECO:0007669"/>
    <property type="project" value="InterPro"/>
</dbReference>
<dbReference type="SUPFAM" id="SSF69065">
    <property type="entry name" value="RNase III domain-like"/>
    <property type="match status" value="1"/>
</dbReference>
<dbReference type="InParanoid" id="A0A4Q1BHR9"/>
<dbReference type="Pfam" id="PF00636">
    <property type="entry name" value="Ribonuclease_3"/>
    <property type="match status" value="1"/>
</dbReference>
<keyword evidence="3" id="KW-1185">Reference proteome</keyword>
<feature type="domain" description="RNase III" evidence="1">
    <location>
        <begin position="28"/>
        <end position="159"/>
    </location>
</feature>
<evidence type="ECO:0000259" key="1">
    <source>
        <dbReference type="PROSITE" id="PS50142"/>
    </source>
</evidence>
<dbReference type="OrthoDB" id="2392202at2759"/>
<accession>A0A4Q1BHR9</accession>
<gene>
    <name evidence="2" type="ORF">M231_05602</name>
</gene>
<dbReference type="Gene3D" id="1.10.1520.10">
    <property type="entry name" value="Ribonuclease III domain"/>
    <property type="match status" value="1"/>
</dbReference>
<dbReference type="EMBL" id="SDIL01000076">
    <property type="protein sequence ID" value="RXK37150.1"/>
    <property type="molecule type" value="Genomic_DNA"/>
</dbReference>
<dbReference type="InterPro" id="IPR000999">
    <property type="entry name" value="RNase_III_dom"/>
</dbReference>
<dbReference type="PROSITE" id="PS50142">
    <property type="entry name" value="RNASE_3_2"/>
    <property type="match status" value="1"/>
</dbReference>
<dbReference type="Proteomes" id="UP000289152">
    <property type="component" value="Unassembled WGS sequence"/>
</dbReference>
<organism evidence="2 3">
    <name type="scientific">Tremella mesenterica</name>
    <name type="common">Jelly fungus</name>
    <dbReference type="NCBI Taxonomy" id="5217"/>
    <lineage>
        <taxon>Eukaryota</taxon>
        <taxon>Fungi</taxon>
        <taxon>Dikarya</taxon>
        <taxon>Basidiomycota</taxon>
        <taxon>Agaricomycotina</taxon>
        <taxon>Tremellomycetes</taxon>
        <taxon>Tremellales</taxon>
        <taxon>Tremellaceae</taxon>
        <taxon>Tremella</taxon>
    </lineage>
</organism>